<sequence length="916" mass="102681">MSMAFLETLIKWEESSPLDVARALREADAFAAHHEELARYARGLAGRIAQETGGFTGDEFSLDSSAPQSPTKDFPRSPPTPKRKAPLSPLAGGPLPLGLPPRRAGAAAGPNPYDLDSPDVASYASLEHRVERRASFDRCSEERASFERERRGSRRSDHDDALGAASRERRGSQEPRHRGSVGAVQDAPSVVLTAPIGRRASASGSENYVDKKARAMIDDRAQERARQRKVLTLNGGNVGEWLDYIRSAEDATPHELEMLQMRDDTWLDAALRVVFPVLSYNSSWLLFWQLAMVLCVVYVSVSVPIVIAWGTHALLRSGRCVRWMHHVDLFVDVFFLADIALTFFTSYVDEVTAEEVTDRRCIAYRYVFDPFAGKWIVFDAIASLPTSFFGCAGGGILEYVKFIRFTKLFKMLRMLKINSIVDTRHMPFFHPVMMRFMRILLGLLFVWHLFACLYWRVARSEEYWSTGCDPAAFSCWIPPKRVRDAPFFRQYSYAPPRVPRAYLWGSIHSFGSVFAVPTTTRTMWTTASVAIVGLVVNAIVIGSATNVLDGFHSIAKQHQKRKDGVNHYMRWQNFPPETLEMRMCLNRKIIDTQPLFWELGPKLMMVLVTALKAHITTPNETILREGDHGDLLFFLSNDGPAADDGDRRDGVARKTLMRTMTDTVKFVLRSRSFKNQSLDRVGVVHGDAYVAEEARDDGGGDDDDYQHVILLSVLKIGAVIGEIALLSEDEKRTASVLTTQHCELYSLDAENFNFIRSSHAEWHEILVHSAEQRVTWSKQMKALVNDDVSPDDAAAVEHANNFLAKRRATASRVVAPFHATSTTIKRDGQSHWDYMKQTKVAPTLSAAGDMLRNSSRGIDRVHRISREINDRLRSSSLRRSKNNGDATDGAAANGGTDALVDSAVRRMSKEPEPPRA</sequence>
<dbReference type="PROSITE" id="PS00889">
    <property type="entry name" value="CNMP_BINDING_2"/>
    <property type="match status" value="1"/>
</dbReference>
<dbReference type="EMBL" id="JBBJCI010000038">
    <property type="protein sequence ID" value="KAK7250186.1"/>
    <property type="molecule type" value="Genomic_DNA"/>
</dbReference>
<evidence type="ECO:0000313" key="13">
    <source>
        <dbReference type="Proteomes" id="UP001363151"/>
    </source>
</evidence>
<feature type="compositionally biased region" description="Basic and acidic residues" evidence="9">
    <location>
        <begin position="903"/>
        <end position="916"/>
    </location>
</feature>
<keyword evidence="5" id="KW-0406">Ion transport</keyword>
<dbReference type="Proteomes" id="UP001363151">
    <property type="component" value="Unassembled WGS sequence"/>
</dbReference>
<dbReference type="InterPro" id="IPR018488">
    <property type="entry name" value="cNMP-bd_CS"/>
</dbReference>
<evidence type="ECO:0000256" key="8">
    <source>
        <dbReference type="ARBA" id="ARBA00023303"/>
    </source>
</evidence>
<keyword evidence="3 10" id="KW-0812">Transmembrane</keyword>
<reference evidence="12 13" key="1">
    <citation type="submission" date="2024-03" db="EMBL/GenBank/DDBJ databases">
        <title>Aureococcus anophagefferens CCMP1851 and Kratosvirus quantuckense: Draft genome of a second virus-susceptible host strain in the model system.</title>
        <authorList>
            <person name="Chase E."/>
            <person name="Truchon A.R."/>
            <person name="Schepens W."/>
            <person name="Wilhelm S.W."/>
        </authorList>
    </citation>
    <scope>NUCLEOTIDE SEQUENCE [LARGE SCALE GENOMIC DNA]</scope>
    <source>
        <strain evidence="12 13">CCMP1851</strain>
    </source>
</reference>
<evidence type="ECO:0000256" key="2">
    <source>
        <dbReference type="ARBA" id="ARBA00022448"/>
    </source>
</evidence>
<keyword evidence="7" id="KW-1071">Ligand-gated ion channel</keyword>
<dbReference type="InterPro" id="IPR014710">
    <property type="entry name" value="RmlC-like_jellyroll"/>
</dbReference>
<evidence type="ECO:0000256" key="3">
    <source>
        <dbReference type="ARBA" id="ARBA00022692"/>
    </source>
</evidence>
<feature type="region of interest" description="Disordered" evidence="9">
    <location>
        <begin position="872"/>
        <end position="916"/>
    </location>
</feature>
<evidence type="ECO:0000256" key="10">
    <source>
        <dbReference type="SAM" id="Phobius"/>
    </source>
</evidence>
<keyword evidence="4 10" id="KW-1133">Transmembrane helix</keyword>
<keyword evidence="13" id="KW-1185">Reference proteome</keyword>
<comment type="subcellular location">
    <subcellularLocation>
        <location evidence="1">Membrane</location>
        <topology evidence="1">Multi-pass membrane protein</topology>
    </subcellularLocation>
</comment>
<feature type="domain" description="Cyclic nucleotide-binding" evidence="11">
    <location>
        <begin position="689"/>
        <end position="755"/>
    </location>
</feature>
<accession>A0ABR1GAM8</accession>
<dbReference type="PROSITE" id="PS50042">
    <property type="entry name" value="CNMP_BINDING_3"/>
    <property type="match status" value="2"/>
</dbReference>
<evidence type="ECO:0000259" key="11">
    <source>
        <dbReference type="PROSITE" id="PS50042"/>
    </source>
</evidence>
<feature type="transmembrane region" description="Helical" evidence="10">
    <location>
        <begin position="329"/>
        <end position="348"/>
    </location>
</feature>
<proteinExistence type="predicted"/>
<dbReference type="InterPro" id="IPR000595">
    <property type="entry name" value="cNMP-bd_dom"/>
</dbReference>
<feature type="transmembrane region" description="Helical" evidence="10">
    <location>
        <begin position="286"/>
        <end position="309"/>
    </location>
</feature>
<gene>
    <name evidence="12" type="ORF">SO694_00006691</name>
</gene>
<keyword evidence="2" id="KW-0813">Transport</keyword>
<dbReference type="InterPro" id="IPR018490">
    <property type="entry name" value="cNMP-bd_dom_sf"/>
</dbReference>
<feature type="compositionally biased region" description="Polar residues" evidence="9">
    <location>
        <begin position="62"/>
        <end position="71"/>
    </location>
</feature>
<name>A0ABR1GAM8_AURAN</name>
<dbReference type="PANTHER" id="PTHR45638:SF11">
    <property type="entry name" value="CYCLIC NUCLEOTIDE-GATED CATION CHANNEL SUBUNIT A"/>
    <property type="match status" value="1"/>
</dbReference>
<evidence type="ECO:0000256" key="9">
    <source>
        <dbReference type="SAM" id="MobiDB-lite"/>
    </source>
</evidence>
<evidence type="ECO:0000256" key="7">
    <source>
        <dbReference type="ARBA" id="ARBA00023286"/>
    </source>
</evidence>
<feature type="transmembrane region" description="Helical" evidence="10">
    <location>
        <begin position="436"/>
        <end position="457"/>
    </location>
</feature>
<dbReference type="PANTHER" id="PTHR45638">
    <property type="entry name" value="CYCLIC NUCLEOTIDE-GATED CATION CHANNEL SUBUNIT A"/>
    <property type="match status" value="1"/>
</dbReference>
<evidence type="ECO:0000313" key="12">
    <source>
        <dbReference type="EMBL" id="KAK7250186.1"/>
    </source>
</evidence>
<feature type="compositionally biased region" description="Low complexity" evidence="9">
    <location>
        <begin position="883"/>
        <end position="898"/>
    </location>
</feature>
<keyword evidence="8 12" id="KW-0407">Ion channel</keyword>
<evidence type="ECO:0000256" key="6">
    <source>
        <dbReference type="ARBA" id="ARBA00023136"/>
    </source>
</evidence>
<dbReference type="SUPFAM" id="SSF51206">
    <property type="entry name" value="cAMP-binding domain-like"/>
    <property type="match status" value="1"/>
</dbReference>
<feature type="transmembrane region" description="Helical" evidence="10">
    <location>
        <begin position="375"/>
        <end position="400"/>
    </location>
</feature>
<dbReference type="Gene3D" id="2.60.120.10">
    <property type="entry name" value="Jelly Rolls"/>
    <property type="match status" value="1"/>
</dbReference>
<evidence type="ECO:0000256" key="1">
    <source>
        <dbReference type="ARBA" id="ARBA00004141"/>
    </source>
</evidence>
<feature type="region of interest" description="Disordered" evidence="9">
    <location>
        <begin position="55"/>
        <end position="115"/>
    </location>
</feature>
<organism evidence="12 13">
    <name type="scientific">Aureococcus anophagefferens</name>
    <name type="common">Harmful bloom alga</name>
    <dbReference type="NCBI Taxonomy" id="44056"/>
    <lineage>
        <taxon>Eukaryota</taxon>
        <taxon>Sar</taxon>
        <taxon>Stramenopiles</taxon>
        <taxon>Ochrophyta</taxon>
        <taxon>Pelagophyceae</taxon>
        <taxon>Pelagomonadales</taxon>
        <taxon>Pelagomonadaceae</taxon>
        <taxon>Aureococcus</taxon>
    </lineage>
</organism>
<feature type="region of interest" description="Disordered" evidence="9">
    <location>
        <begin position="131"/>
        <end position="186"/>
    </location>
</feature>
<dbReference type="GO" id="GO:0034220">
    <property type="term" value="P:monoatomic ion transmembrane transport"/>
    <property type="evidence" value="ECO:0007669"/>
    <property type="project" value="UniProtKB-KW"/>
</dbReference>
<keyword evidence="6 10" id="KW-0472">Membrane</keyword>
<feature type="compositionally biased region" description="Basic and acidic residues" evidence="9">
    <location>
        <begin position="131"/>
        <end position="177"/>
    </location>
</feature>
<evidence type="ECO:0000256" key="5">
    <source>
        <dbReference type="ARBA" id="ARBA00023065"/>
    </source>
</evidence>
<comment type="caution">
    <text evidence="12">The sequence shown here is derived from an EMBL/GenBank/DDBJ whole genome shotgun (WGS) entry which is preliminary data.</text>
</comment>
<protein>
    <submittedName>
        <fullName evidence="12">Voltage-gated potassium channel</fullName>
    </submittedName>
</protein>
<dbReference type="SUPFAM" id="SSF81324">
    <property type="entry name" value="Voltage-gated potassium channels"/>
    <property type="match status" value="1"/>
</dbReference>
<dbReference type="InterPro" id="IPR050866">
    <property type="entry name" value="CNG_cation_channel"/>
</dbReference>
<dbReference type="Gene3D" id="1.10.287.70">
    <property type="match status" value="1"/>
</dbReference>
<evidence type="ECO:0000256" key="4">
    <source>
        <dbReference type="ARBA" id="ARBA00022989"/>
    </source>
</evidence>
<feature type="compositionally biased region" description="Low complexity" evidence="9">
    <location>
        <begin position="86"/>
        <end position="110"/>
    </location>
</feature>
<feature type="domain" description="Cyclic nucleotide-binding" evidence="11">
    <location>
        <begin position="595"/>
        <end position="637"/>
    </location>
</feature>